<sequence length="417" mass="44039">MINKTYSAHLYTVWTHAKAGGTAMLHLAIWMAGLFVQWIFVAGILYLTHDIVSTFAAMGKQRFSTTGLVSVLIGTDAPARAFIPSTPTRRLLTLVKKTASGDLVPVAFEDGSATSVFSAALIPPSNSGTQELPNVAFQSGRVLSAMFGSFCLCLAVSAMPVVTNSFRVAIRVLQASNKAPAPPVLPSTVKQTVNGVERDVLLLPAPPISGDSSLTRPGSPATDNDSLPVTPTTVTFSSQTQTQVSSALGLRGSDSGHELSRSTTESSIEILVKCEPTSLSVKPPAANATTLNPAAAIFTPKFAPSSCAIPDLVADTPTRPSSTASPSSLGPATPDPTAHMPPPRAIPTHFTRRPPLPSPVARFAPIQAHMTAQPKRPSPFRLFKRPDGRVFAPVVRGEDGVMRVLSPRGPTERDMFF</sequence>
<reference evidence="1" key="2">
    <citation type="journal article" date="2022" name="New Phytol.">
        <title>Evolutionary transition to the ectomycorrhizal habit in the genomes of a hyperdiverse lineage of mushroom-forming fungi.</title>
        <authorList>
            <person name="Looney B."/>
            <person name="Miyauchi S."/>
            <person name="Morin E."/>
            <person name="Drula E."/>
            <person name="Courty P.E."/>
            <person name="Kohler A."/>
            <person name="Kuo A."/>
            <person name="LaButti K."/>
            <person name="Pangilinan J."/>
            <person name="Lipzen A."/>
            <person name="Riley R."/>
            <person name="Andreopoulos W."/>
            <person name="He G."/>
            <person name="Johnson J."/>
            <person name="Nolan M."/>
            <person name="Tritt A."/>
            <person name="Barry K.W."/>
            <person name="Grigoriev I.V."/>
            <person name="Nagy L.G."/>
            <person name="Hibbett D."/>
            <person name="Henrissat B."/>
            <person name="Matheny P.B."/>
            <person name="Labbe J."/>
            <person name="Martin F.M."/>
        </authorList>
    </citation>
    <scope>NUCLEOTIDE SEQUENCE</scope>
    <source>
        <strain evidence="1">EC-137</strain>
    </source>
</reference>
<organism evidence="1 2">
    <name type="scientific">Vararia minispora EC-137</name>
    <dbReference type="NCBI Taxonomy" id="1314806"/>
    <lineage>
        <taxon>Eukaryota</taxon>
        <taxon>Fungi</taxon>
        <taxon>Dikarya</taxon>
        <taxon>Basidiomycota</taxon>
        <taxon>Agaricomycotina</taxon>
        <taxon>Agaricomycetes</taxon>
        <taxon>Russulales</taxon>
        <taxon>Lachnocladiaceae</taxon>
        <taxon>Vararia</taxon>
    </lineage>
</organism>
<accession>A0ACB8QHA8</accession>
<name>A0ACB8QHA8_9AGAM</name>
<comment type="caution">
    <text evidence="1">The sequence shown here is derived from an EMBL/GenBank/DDBJ whole genome shotgun (WGS) entry which is preliminary data.</text>
</comment>
<reference evidence="1" key="1">
    <citation type="submission" date="2021-02" db="EMBL/GenBank/DDBJ databases">
        <authorList>
            <consortium name="DOE Joint Genome Institute"/>
            <person name="Ahrendt S."/>
            <person name="Looney B.P."/>
            <person name="Miyauchi S."/>
            <person name="Morin E."/>
            <person name="Drula E."/>
            <person name="Courty P.E."/>
            <person name="Chicoki N."/>
            <person name="Fauchery L."/>
            <person name="Kohler A."/>
            <person name="Kuo A."/>
            <person name="Labutti K."/>
            <person name="Pangilinan J."/>
            <person name="Lipzen A."/>
            <person name="Riley R."/>
            <person name="Andreopoulos W."/>
            <person name="He G."/>
            <person name="Johnson J."/>
            <person name="Barry K.W."/>
            <person name="Grigoriev I.V."/>
            <person name="Nagy L."/>
            <person name="Hibbett D."/>
            <person name="Henrissat B."/>
            <person name="Matheny P.B."/>
            <person name="Labbe J."/>
            <person name="Martin F."/>
        </authorList>
    </citation>
    <scope>NUCLEOTIDE SEQUENCE</scope>
    <source>
        <strain evidence="1">EC-137</strain>
    </source>
</reference>
<protein>
    <submittedName>
        <fullName evidence="1">Uncharacterized protein</fullName>
    </submittedName>
</protein>
<dbReference type="Proteomes" id="UP000814128">
    <property type="component" value="Unassembled WGS sequence"/>
</dbReference>
<evidence type="ECO:0000313" key="2">
    <source>
        <dbReference type="Proteomes" id="UP000814128"/>
    </source>
</evidence>
<gene>
    <name evidence="1" type="ORF">K488DRAFT_87207</name>
</gene>
<dbReference type="EMBL" id="MU273595">
    <property type="protein sequence ID" value="KAI0031047.1"/>
    <property type="molecule type" value="Genomic_DNA"/>
</dbReference>
<keyword evidence="2" id="KW-1185">Reference proteome</keyword>
<evidence type="ECO:0000313" key="1">
    <source>
        <dbReference type="EMBL" id="KAI0031047.1"/>
    </source>
</evidence>
<proteinExistence type="predicted"/>